<organism evidence="1 2">
    <name type="scientific">Trichuris suis</name>
    <name type="common">pig whipworm</name>
    <dbReference type="NCBI Taxonomy" id="68888"/>
    <lineage>
        <taxon>Eukaryota</taxon>
        <taxon>Metazoa</taxon>
        <taxon>Ecdysozoa</taxon>
        <taxon>Nematoda</taxon>
        <taxon>Enoplea</taxon>
        <taxon>Dorylaimia</taxon>
        <taxon>Trichinellida</taxon>
        <taxon>Trichuridae</taxon>
        <taxon>Trichuris</taxon>
    </lineage>
</organism>
<evidence type="ECO:0000313" key="1">
    <source>
        <dbReference type="EMBL" id="KFD50116.1"/>
    </source>
</evidence>
<proteinExistence type="predicted"/>
<keyword evidence="2" id="KW-1185">Reference proteome</keyword>
<dbReference type="Proteomes" id="UP000030764">
    <property type="component" value="Unassembled WGS sequence"/>
</dbReference>
<sequence length="171" mass="19801">MCCISVVRAIISLRKNQVAAMPCFSIVAVQRLWLYLMHRPSVPVYNWGASNNIFIDRVPFISFSNANTEEDEVAEMLNTLKHFSISDRCNMTDMNMWLACDEDAGFQMLNDDEIVETVSNLHGEPDEREEEEFYDDEMLVNVCPSHKKAYQCLEIALQWIEMQECDSKKCL</sequence>
<reference evidence="1 2" key="1">
    <citation type="journal article" date="2014" name="Nat. Genet.">
        <title>Genome and transcriptome of the porcine whipworm Trichuris suis.</title>
        <authorList>
            <person name="Jex A.R."/>
            <person name="Nejsum P."/>
            <person name="Schwarz E.M."/>
            <person name="Hu L."/>
            <person name="Young N.D."/>
            <person name="Hall R.S."/>
            <person name="Korhonen P.K."/>
            <person name="Liao S."/>
            <person name="Thamsborg S."/>
            <person name="Xia J."/>
            <person name="Xu P."/>
            <person name="Wang S."/>
            <person name="Scheerlinck J.P."/>
            <person name="Hofmann A."/>
            <person name="Sternberg P.W."/>
            <person name="Wang J."/>
            <person name="Gasser R.B."/>
        </authorList>
    </citation>
    <scope>NUCLEOTIDE SEQUENCE [LARGE SCALE GENOMIC DNA]</scope>
    <source>
        <strain evidence="1">DCEP-RM93M</strain>
    </source>
</reference>
<dbReference type="AlphaFoldDB" id="A0A085LYS0"/>
<evidence type="ECO:0000313" key="2">
    <source>
        <dbReference type="Proteomes" id="UP000030764"/>
    </source>
</evidence>
<dbReference type="EMBL" id="KL363259">
    <property type="protein sequence ID" value="KFD50116.1"/>
    <property type="molecule type" value="Genomic_DNA"/>
</dbReference>
<accession>A0A085LYS0</accession>
<name>A0A085LYS0_9BILA</name>
<protein>
    <submittedName>
        <fullName evidence="1">Uncharacterized protein</fullName>
    </submittedName>
</protein>
<gene>
    <name evidence="1" type="ORF">M513_09076</name>
</gene>